<dbReference type="AlphaFoldDB" id="A0A286UKX9"/>
<name>A0A286UKX9_9AGAM</name>
<evidence type="ECO:0000313" key="8">
    <source>
        <dbReference type="Proteomes" id="UP000217199"/>
    </source>
</evidence>
<dbReference type="SUPFAM" id="SSF53474">
    <property type="entry name" value="alpha/beta-Hydrolases"/>
    <property type="match status" value="1"/>
</dbReference>
<gene>
    <name evidence="7" type="ORF">PNOK_0516200</name>
</gene>
<keyword evidence="6" id="KW-0732">Signal</keyword>
<dbReference type="OrthoDB" id="443318at2759"/>
<keyword evidence="3 6" id="KW-0645">Protease</keyword>
<dbReference type="PANTHER" id="PTHR11802:SF479">
    <property type="entry name" value="CARBOXYPEPTIDASE"/>
    <property type="match status" value="1"/>
</dbReference>
<dbReference type="PRINTS" id="PR00724">
    <property type="entry name" value="CRBOXYPTASEC"/>
</dbReference>
<protein>
    <recommendedName>
        <fullName evidence="6">Carboxypeptidase</fullName>
        <ecNumber evidence="6">3.4.16.-</ecNumber>
    </recommendedName>
</protein>
<keyword evidence="5" id="KW-0325">Glycoprotein</keyword>
<dbReference type="GO" id="GO:0004185">
    <property type="term" value="F:serine-type carboxypeptidase activity"/>
    <property type="evidence" value="ECO:0007669"/>
    <property type="project" value="UniProtKB-UniRule"/>
</dbReference>
<keyword evidence="2 6" id="KW-0121">Carboxypeptidase</keyword>
<dbReference type="PROSITE" id="PS00131">
    <property type="entry name" value="CARBOXYPEPT_SER_SER"/>
    <property type="match status" value="1"/>
</dbReference>
<comment type="similarity">
    <text evidence="1 6">Belongs to the peptidase S10 family.</text>
</comment>
<dbReference type="GO" id="GO:0006508">
    <property type="term" value="P:proteolysis"/>
    <property type="evidence" value="ECO:0007669"/>
    <property type="project" value="UniProtKB-KW"/>
</dbReference>
<dbReference type="EMBL" id="NBII01000004">
    <property type="protein sequence ID" value="PAV20228.1"/>
    <property type="molecule type" value="Genomic_DNA"/>
</dbReference>
<reference evidence="7 8" key="1">
    <citation type="journal article" date="2017" name="Mol. Ecol.">
        <title>Comparative and population genomic landscape of Phellinus noxius: A hypervariable fungus causing root rot in trees.</title>
        <authorList>
            <person name="Chung C.L."/>
            <person name="Lee T.J."/>
            <person name="Akiba M."/>
            <person name="Lee H.H."/>
            <person name="Kuo T.H."/>
            <person name="Liu D."/>
            <person name="Ke H.M."/>
            <person name="Yokoi T."/>
            <person name="Roa M.B."/>
            <person name="Lu M.J."/>
            <person name="Chang Y.Y."/>
            <person name="Ann P.J."/>
            <person name="Tsai J.N."/>
            <person name="Chen C.Y."/>
            <person name="Tzean S.S."/>
            <person name="Ota Y."/>
            <person name="Hattori T."/>
            <person name="Sahashi N."/>
            <person name="Liou R.F."/>
            <person name="Kikuchi T."/>
            <person name="Tsai I.J."/>
        </authorList>
    </citation>
    <scope>NUCLEOTIDE SEQUENCE [LARGE SCALE GENOMIC DNA]</scope>
    <source>
        <strain evidence="7 8">FFPRI411160</strain>
    </source>
</reference>
<proteinExistence type="inferred from homology"/>
<feature type="signal peptide" evidence="6">
    <location>
        <begin position="1"/>
        <end position="20"/>
    </location>
</feature>
<evidence type="ECO:0000256" key="4">
    <source>
        <dbReference type="ARBA" id="ARBA00022801"/>
    </source>
</evidence>
<evidence type="ECO:0000256" key="2">
    <source>
        <dbReference type="ARBA" id="ARBA00022645"/>
    </source>
</evidence>
<evidence type="ECO:0000256" key="5">
    <source>
        <dbReference type="ARBA" id="ARBA00023180"/>
    </source>
</evidence>
<dbReference type="InterPro" id="IPR001563">
    <property type="entry name" value="Peptidase_S10"/>
</dbReference>
<evidence type="ECO:0000256" key="3">
    <source>
        <dbReference type="ARBA" id="ARBA00022670"/>
    </source>
</evidence>
<organism evidence="7 8">
    <name type="scientific">Pyrrhoderma noxium</name>
    <dbReference type="NCBI Taxonomy" id="2282107"/>
    <lineage>
        <taxon>Eukaryota</taxon>
        <taxon>Fungi</taxon>
        <taxon>Dikarya</taxon>
        <taxon>Basidiomycota</taxon>
        <taxon>Agaricomycotina</taxon>
        <taxon>Agaricomycetes</taxon>
        <taxon>Hymenochaetales</taxon>
        <taxon>Hymenochaetaceae</taxon>
        <taxon>Pyrrhoderma</taxon>
    </lineage>
</organism>
<dbReference type="STRING" id="2282107.A0A286UKX9"/>
<dbReference type="Gene3D" id="3.40.50.1820">
    <property type="entry name" value="alpha/beta hydrolase"/>
    <property type="match status" value="1"/>
</dbReference>
<sequence length="713" mass="78477">MLYSVHVIWVLLSLITFTVTQRTVPNSFPHDYPGKPEGDFSPEWQEYFLVKDPLPNMTFPVNRNWAGSITVNRTNHPNDTLFFWAFESKEGSLTSSANANATEPWALWLNGGPGASSMLGLLLELGPLNIAGNGSLVPNDFTWNKFVDYIFVDQPVGTGYSTAESDGGYIENEDQMGEDFLNFLRNIVRVFPSLANRPLLLTGESYAGTYIPYITKAIFSSPNPPVKLSKIAIGNGAMGAEPEYEELPMLSIIETYPQLISYDPEVYNYFKEQTHLCGYDINLTYPQNGKFAPVTDPFQFSGPRAQELASRKPRLLHRNLIAIAQGETRPETGIVKRNTLPTRHEIEDRENRRKAWLHEKKSIMEKRDLSGRANGSIDPWYGCFLSSELSDYALNFSMPWNLTQEIEIPNLDDFGPFNPYNIPDARSPPLALDPTVFLNDNRTRAALHAPTSKNWTLQINYPFNSSFESGPGANVFGDPSVEPVSFFDELASNATEKNVSVVIYLGNDDSVVPHFSSEITIQNTTFGGIQGFTRKPSTPFTDDSGNFIGIVHQERNWTYALIARSGHEVPEFTPEAAFVFFREFILGNNSTGLVTTSSDGSVSVTGGEDSSLIEGLRNILPGESAILYGSGSATSTFVFPSETISAWENFIVSALSEEAVNAPSATATTTSGTEAGDSPTSATFSLIFGVGEGQVSVILLRALAVCWLATFVV</sequence>
<dbReference type="Proteomes" id="UP000217199">
    <property type="component" value="Unassembled WGS sequence"/>
</dbReference>
<dbReference type="Pfam" id="PF00450">
    <property type="entry name" value="Peptidase_S10"/>
    <property type="match status" value="2"/>
</dbReference>
<comment type="caution">
    <text evidence="7">The sequence shown here is derived from an EMBL/GenBank/DDBJ whole genome shotgun (WGS) entry which is preliminary data.</text>
</comment>
<dbReference type="InterPro" id="IPR018202">
    <property type="entry name" value="Ser_caboxypep_ser_AS"/>
</dbReference>
<keyword evidence="4 6" id="KW-0378">Hydrolase</keyword>
<dbReference type="PANTHER" id="PTHR11802">
    <property type="entry name" value="SERINE PROTEASE FAMILY S10 SERINE CARBOXYPEPTIDASE"/>
    <property type="match status" value="1"/>
</dbReference>
<evidence type="ECO:0000313" key="7">
    <source>
        <dbReference type="EMBL" id="PAV20228.1"/>
    </source>
</evidence>
<evidence type="ECO:0000256" key="6">
    <source>
        <dbReference type="RuleBase" id="RU361156"/>
    </source>
</evidence>
<dbReference type="EC" id="3.4.16.-" evidence="6"/>
<accession>A0A286UKX9</accession>
<evidence type="ECO:0000256" key="1">
    <source>
        <dbReference type="ARBA" id="ARBA00009431"/>
    </source>
</evidence>
<dbReference type="InParanoid" id="A0A286UKX9"/>
<feature type="chain" id="PRO_5013427098" description="Carboxypeptidase" evidence="6">
    <location>
        <begin position="21"/>
        <end position="713"/>
    </location>
</feature>
<dbReference type="InterPro" id="IPR029058">
    <property type="entry name" value="AB_hydrolase_fold"/>
</dbReference>
<keyword evidence="8" id="KW-1185">Reference proteome</keyword>